<dbReference type="KEGG" id="som:SOMG_02706"/>
<dbReference type="AlphaFoldDB" id="A0AAF0AWU7"/>
<feature type="transmembrane region" description="Helical" evidence="1">
    <location>
        <begin position="256"/>
        <end position="278"/>
    </location>
</feature>
<gene>
    <name evidence="2" type="primary">ice2</name>
    <name evidence="2" type="ORF">SOMG_02706</name>
</gene>
<feature type="transmembrane region" description="Helical" evidence="1">
    <location>
        <begin position="116"/>
        <end position="136"/>
    </location>
</feature>
<feature type="transmembrane region" description="Helical" evidence="1">
    <location>
        <begin position="87"/>
        <end position="109"/>
    </location>
</feature>
<protein>
    <submittedName>
        <fullName evidence="2">ER membrane protein involved triglyceride mobilization ICE2 family</fullName>
    </submittedName>
</protein>
<organism evidence="2 3">
    <name type="scientific">Schizosaccharomyces osmophilus</name>
    <dbReference type="NCBI Taxonomy" id="2545709"/>
    <lineage>
        <taxon>Eukaryota</taxon>
        <taxon>Fungi</taxon>
        <taxon>Dikarya</taxon>
        <taxon>Ascomycota</taxon>
        <taxon>Taphrinomycotina</taxon>
        <taxon>Schizosaccharomycetes</taxon>
        <taxon>Schizosaccharomycetales</taxon>
        <taxon>Schizosaccharomycetaceae</taxon>
        <taxon>Schizosaccharomyces</taxon>
    </lineage>
</organism>
<name>A0AAF0AWU7_9SCHI</name>
<reference evidence="2 3" key="1">
    <citation type="journal article" date="2023" name="G3 (Bethesda)">
        <title>A high-quality reference genome for the fission yeast Schizosaccharomyces osmophilus.</title>
        <authorList>
            <person name="Jia G.S."/>
            <person name="Zhang W.C."/>
            <person name="Liang Y."/>
            <person name="Liu X.H."/>
            <person name="Rhind N."/>
            <person name="Pidoux A."/>
            <person name="Brysch-Herzberg M."/>
            <person name="Du L.L."/>
        </authorList>
    </citation>
    <scope>NUCLEOTIDE SEQUENCE [LARGE SCALE GENOMIC DNA]</scope>
    <source>
        <strain evidence="2 3">CBS 15793</strain>
    </source>
</reference>
<evidence type="ECO:0000313" key="3">
    <source>
        <dbReference type="Proteomes" id="UP001212411"/>
    </source>
</evidence>
<feature type="transmembrane region" description="Helical" evidence="1">
    <location>
        <begin position="367"/>
        <end position="387"/>
    </location>
</feature>
<dbReference type="GO" id="GO:0000921">
    <property type="term" value="P:septin ring assembly"/>
    <property type="evidence" value="ECO:0007669"/>
    <property type="project" value="TreeGrafter"/>
</dbReference>
<evidence type="ECO:0000313" key="2">
    <source>
        <dbReference type="EMBL" id="WBW74102.1"/>
    </source>
</evidence>
<keyword evidence="1" id="KW-0472">Membrane</keyword>
<feature type="transmembrane region" description="Helical" evidence="1">
    <location>
        <begin position="156"/>
        <end position="182"/>
    </location>
</feature>
<accession>A0AAF0AWU7</accession>
<keyword evidence="1" id="KW-0812">Transmembrane</keyword>
<feature type="transmembrane region" description="Helical" evidence="1">
    <location>
        <begin position="194"/>
        <end position="214"/>
    </location>
</feature>
<keyword evidence="1" id="KW-1133">Transmembrane helix</keyword>
<keyword evidence="3" id="KW-1185">Reference proteome</keyword>
<dbReference type="Pfam" id="PF08426">
    <property type="entry name" value="ICE2"/>
    <property type="match status" value="1"/>
</dbReference>
<dbReference type="GeneID" id="80876186"/>
<dbReference type="GO" id="GO:0032541">
    <property type="term" value="C:cortical endoplasmic reticulum"/>
    <property type="evidence" value="ECO:0007669"/>
    <property type="project" value="TreeGrafter"/>
</dbReference>
<evidence type="ECO:0000256" key="1">
    <source>
        <dbReference type="SAM" id="Phobius"/>
    </source>
</evidence>
<dbReference type="EMBL" id="CP115612">
    <property type="protein sequence ID" value="WBW74102.1"/>
    <property type="molecule type" value="Genomic_DNA"/>
</dbReference>
<dbReference type="Proteomes" id="UP001212411">
    <property type="component" value="Chromosome 2"/>
</dbReference>
<dbReference type="GO" id="GO:0097038">
    <property type="term" value="C:perinuclear endoplasmic reticulum"/>
    <property type="evidence" value="ECO:0007669"/>
    <property type="project" value="TreeGrafter"/>
</dbReference>
<dbReference type="RefSeq" id="XP_056038345.1">
    <property type="nucleotide sequence ID" value="XM_056181497.1"/>
</dbReference>
<dbReference type="PANTHER" id="PTHR31726:SF2">
    <property type="entry name" value="PROTEIN ICE2"/>
    <property type="match status" value="1"/>
</dbReference>
<feature type="transmembrane region" description="Helical" evidence="1">
    <location>
        <begin position="57"/>
        <end position="81"/>
    </location>
</feature>
<proteinExistence type="predicted"/>
<feature type="transmembrane region" description="Helical" evidence="1">
    <location>
        <begin position="226"/>
        <end position="244"/>
    </location>
</feature>
<feature type="transmembrane region" description="Helical" evidence="1">
    <location>
        <begin position="314"/>
        <end position="335"/>
    </location>
</feature>
<dbReference type="GO" id="GO:0005789">
    <property type="term" value="C:endoplasmic reticulum membrane"/>
    <property type="evidence" value="ECO:0007669"/>
    <property type="project" value="TreeGrafter"/>
</dbReference>
<feature type="transmembrane region" description="Helical" evidence="1">
    <location>
        <begin position="407"/>
        <end position="426"/>
    </location>
</feature>
<dbReference type="InterPro" id="IPR013635">
    <property type="entry name" value="Ice2"/>
</dbReference>
<sequence>MKSKEEEEEEEYDLSMSMADEPSYTDLADDSTLEPLTKQVSHGMKLRMNVGKWFKNGIAMLGNFLSLSFFLVIIVLVGIAFDVGGKFCGLVLTLALEAYFCSVAFLKLFGLRKFAVILHFLEPLLVLQLLIIVLNISPSLEQNKIANYVIHAWNVILLHCTPLFSLLEGLASLLVIQALGHLGRWLVHYKSENWMFFILLNASSVISMSLYLLYRVSSFTISNCNAVMIGFSLAAVAVVSIYGVSSGRASLSEASLMFSYIAYTVYMVCTDFGNPITISTQKPNFDYLPPDVLQSVHHLLSSISSIFPKTLSNVALFMVAAIKTVAPSVFATFAYRITVMYAVTRILPAIQQNIVYLEYSRTTKQSLWTVISPCILIAVYTNLLLQHLYPAPSFGSLTNQVLCSAEIWRWVTAILTIILYAVELAYSKESNTGQALASHFKLD</sequence>
<dbReference type="PANTHER" id="PTHR31726">
    <property type="entry name" value="PROTEIN ICE2"/>
    <property type="match status" value="1"/>
</dbReference>